<keyword evidence="3" id="KW-0010">Activator</keyword>
<keyword evidence="2" id="KW-0238">DNA-binding</keyword>
<evidence type="ECO:0000256" key="2">
    <source>
        <dbReference type="ARBA" id="ARBA00023125"/>
    </source>
</evidence>
<accession>A0A939EMQ6</accession>
<name>A0A939EMQ6_9HYPH</name>
<dbReference type="InterPro" id="IPR014710">
    <property type="entry name" value="RmlC-like_jellyroll"/>
</dbReference>
<gene>
    <name evidence="6" type="ORF">J0X15_07210</name>
</gene>
<proteinExistence type="predicted"/>
<comment type="caution">
    <text evidence="6">The sequence shown here is derived from an EMBL/GenBank/DDBJ whole genome shotgun (WGS) entry which is preliminary data.</text>
</comment>
<evidence type="ECO:0000313" key="7">
    <source>
        <dbReference type="Proteomes" id="UP000664779"/>
    </source>
</evidence>
<keyword evidence="1" id="KW-0805">Transcription regulation</keyword>
<dbReference type="Proteomes" id="UP000664779">
    <property type="component" value="Unassembled WGS sequence"/>
</dbReference>
<evidence type="ECO:0000259" key="5">
    <source>
        <dbReference type="PROSITE" id="PS01124"/>
    </source>
</evidence>
<evidence type="ECO:0000256" key="1">
    <source>
        <dbReference type="ARBA" id="ARBA00023015"/>
    </source>
</evidence>
<dbReference type="InterPro" id="IPR018060">
    <property type="entry name" value="HTH_AraC"/>
</dbReference>
<dbReference type="Pfam" id="PF02311">
    <property type="entry name" value="AraC_binding"/>
    <property type="match status" value="1"/>
</dbReference>
<dbReference type="SUPFAM" id="SSF46689">
    <property type="entry name" value="Homeodomain-like"/>
    <property type="match status" value="2"/>
</dbReference>
<dbReference type="CDD" id="cd06124">
    <property type="entry name" value="cupin_NimR-like_N"/>
    <property type="match status" value="1"/>
</dbReference>
<evidence type="ECO:0000313" key="6">
    <source>
        <dbReference type="EMBL" id="MBO0345000.1"/>
    </source>
</evidence>
<evidence type="ECO:0000256" key="4">
    <source>
        <dbReference type="ARBA" id="ARBA00023163"/>
    </source>
</evidence>
<feature type="domain" description="HTH araC/xylS-type" evidence="5">
    <location>
        <begin position="160"/>
        <end position="256"/>
    </location>
</feature>
<dbReference type="Gene3D" id="2.60.120.10">
    <property type="entry name" value="Jelly Rolls"/>
    <property type="match status" value="1"/>
</dbReference>
<dbReference type="InterPro" id="IPR020449">
    <property type="entry name" value="Tscrpt_reg_AraC-type_HTH"/>
</dbReference>
<keyword evidence="4" id="KW-0804">Transcription</keyword>
<sequence length="256" mass="28349">MIHPDHFVTTSKAPDVAVLAYADSGNKGTLTKWHNHSTAQLFHVVRGSLAIDTEAGTFFVPPERAVWLPGGVYHQTRYLTETDVRYMYFGPSVTAPLPQDPRVMQVTTLLRELILAFMSYPRTASLEGPQARLADVILDQLKLLPASPLQLPLPSDGRLKALCESITVTPDQPPRLVEAAKRCGMSERSFERNMQRETGLSYRAWCRQVKLFKALELLAGGLNVSAVSHELGYEGPSAFVASFKKAFGITPGRYFT</sequence>
<dbReference type="SUPFAM" id="SSF51182">
    <property type="entry name" value="RmlC-like cupins"/>
    <property type="match status" value="1"/>
</dbReference>
<dbReference type="PROSITE" id="PS01124">
    <property type="entry name" value="HTH_ARAC_FAMILY_2"/>
    <property type="match status" value="1"/>
</dbReference>
<evidence type="ECO:0000256" key="3">
    <source>
        <dbReference type="ARBA" id="ARBA00023159"/>
    </source>
</evidence>
<dbReference type="GO" id="GO:0043565">
    <property type="term" value="F:sequence-specific DNA binding"/>
    <property type="evidence" value="ECO:0007669"/>
    <property type="project" value="InterPro"/>
</dbReference>
<dbReference type="Gene3D" id="1.10.10.60">
    <property type="entry name" value="Homeodomain-like"/>
    <property type="match status" value="1"/>
</dbReference>
<protein>
    <submittedName>
        <fullName evidence="6">Helix-turn-helix transcriptional regulator</fullName>
    </submittedName>
</protein>
<reference evidence="6" key="1">
    <citation type="submission" date="2021-03" db="EMBL/GenBank/DDBJ databases">
        <title>Roseibium sp. CAU 1637 isolated from Incheon.</title>
        <authorList>
            <person name="Kim W."/>
        </authorList>
    </citation>
    <scope>NUCLEOTIDE SEQUENCE</scope>
    <source>
        <strain evidence="6">CAU 1637</strain>
    </source>
</reference>
<keyword evidence="7" id="KW-1185">Reference proteome</keyword>
<dbReference type="PRINTS" id="PR00032">
    <property type="entry name" value="HTHARAC"/>
</dbReference>
<dbReference type="SMART" id="SM00342">
    <property type="entry name" value="HTH_ARAC"/>
    <property type="match status" value="1"/>
</dbReference>
<dbReference type="AlphaFoldDB" id="A0A939EMQ6"/>
<dbReference type="InterPro" id="IPR018062">
    <property type="entry name" value="HTH_AraC-typ_CS"/>
</dbReference>
<dbReference type="PANTHER" id="PTHR11019:SF159">
    <property type="entry name" value="TRANSCRIPTIONAL REGULATOR-RELATED"/>
    <property type="match status" value="1"/>
</dbReference>
<organism evidence="6 7">
    <name type="scientific">Roseibium limicola</name>
    <dbReference type="NCBI Taxonomy" id="2816037"/>
    <lineage>
        <taxon>Bacteria</taxon>
        <taxon>Pseudomonadati</taxon>
        <taxon>Pseudomonadota</taxon>
        <taxon>Alphaproteobacteria</taxon>
        <taxon>Hyphomicrobiales</taxon>
        <taxon>Stappiaceae</taxon>
        <taxon>Roseibium</taxon>
    </lineage>
</organism>
<dbReference type="PANTHER" id="PTHR11019">
    <property type="entry name" value="HTH-TYPE TRANSCRIPTIONAL REGULATOR NIMR"/>
    <property type="match status" value="1"/>
</dbReference>
<dbReference type="InterPro" id="IPR011051">
    <property type="entry name" value="RmlC_Cupin_sf"/>
</dbReference>
<dbReference type="InterPro" id="IPR003313">
    <property type="entry name" value="AraC-bd"/>
</dbReference>
<dbReference type="GO" id="GO:0003700">
    <property type="term" value="F:DNA-binding transcription factor activity"/>
    <property type="evidence" value="ECO:0007669"/>
    <property type="project" value="InterPro"/>
</dbReference>
<dbReference type="EMBL" id="JAFLNF010000002">
    <property type="protein sequence ID" value="MBO0345000.1"/>
    <property type="molecule type" value="Genomic_DNA"/>
</dbReference>
<dbReference type="Pfam" id="PF12833">
    <property type="entry name" value="HTH_18"/>
    <property type="match status" value="1"/>
</dbReference>
<dbReference type="PROSITE" id="PS00041">
    <property type="entry name" value="HTH_ARAC_FAMILY_1"/>
    <property type="match status" value="1"/>
</dbReference>
<dbReference type="InterPro" id="IPR009057">
    <property type="entry name" value="Homeodomain-like_sf"/>
</dbReference>